<dbReference type="RefSeq" id="WP_014530683.1">
    <property type="nucleotide sequence ID" value="NC_017326.1"/>
</dbReference>
<dbReference type="SUPFAM" id="SSF56112">
    <property type="entry name" value="Protein kinase-like (PK-like)"/>
    <property type="match status" value="1"/>
</dbReference>
<dbReference type="InterPro" id="IPR002575">
    <property type="entry name" value="Aminoglycoside_PTrfase"/>
</dbReference>
<evidence type="ECO:0000259" key="1">
    <source>
        <dbReference type="Pfam" id="PF01636"/>
    </source>
</evidence>
<name>F7XHC9_SINMM</name>
<dbReference type="Pfam" id="PF01636">
    <property type="entry name" value="APH"/>
    <property type="match status" value="1"/>
</dbReference>
<accession>F7XHC9</accession>
<dbReference type="PATRIC" id="fig|707241.3.peg.6810"/>
<dbReference type="Proteomes" id="UP000009045">
    <property type="component" value="Plasmid pSmeSM11d"/>
</dbReference>
<dbReference type="Gene3D" id="3.90.1200.10">
    <property type="match status" value="1"/>
</dbReference>
<evidence type="ECO:0000313" key="2">
    <source>
        <dbReference type="EMBL" id="AEH83955.1"/>
    </source>
</evidence>
<gene>
    <name evidence="2" type="primary">tfxG</name>
    <name evidence="2" type="ordered locus">SM11_pD1123</name>
</gene>
<proteinExistence type="predicted"/>
<evidence type="ECO:0000313" key="3">
    <source>
        <dbReference type="Proteomes" id="UP000009045"/>
    </source>
</evidence>
<dbReference type="AlphaFoldDB" id="F7XHC9"/>
<protein>
    <submittedName>
        <fullName evidence="2">Trifolitoxin immunity protein</fullName>
    </submittedName>
</protein>
<organism evidence="2 3">
    <name type="scientific">Sinorhizobium meliloti (strain SM11)</name>
    <dbReference type="NCBI Taxonomy" id="707241"/>
    <lineage>
        <taxon>Bacteria</taxon>
        <taxon>Pseudomonadati</taxon>
        <taxon>Pseudomonadota</taxon>
        <taxon>Alphaproteobacteria</taxon>
        <taxon>Hyphomicrobiales</taxon>
        <taxon>Rhizobiaceae</taxon>
        <taxon>Sinorhizobium/Ensifer group</taxon>
        <taxon>Sinorhizobium</taxon>
    </lineage>
</organism>
<dbReference type="HOGENOM" id="CLU_066396_1_0_5"/>
<geneLocation type="plasmid" evidence="2 3">
    <name>pSmeSM11d</name>
</geneLocation>
<feature type="domain" description="Aminoglycoside phosphotransferase" evidence="1">
    <location>
        <begin position="161"/>
        <end position="212"/>
    </location>
</feature>
<reference evidence="2 3" key="1">
    <citation type="journal article" date="2011" name="J. Biotechnol.">
        <title>The complete genome sequence of the dominant Sinorhizobium meliloti field isolate SM11 extends the S. meliloti pan-genome.</title>
        <authorList>
            <person name="Schneiker-Bekel S."/>
            <person name="Wibberg D."/>
            <person name="Bekel T."/>
            <person name="Blom J."/>
            <person name="Linke B."/>
            <person name="Neuweger H."/>
            <person name="Stiens M."/>
            <person name="Vorholter F.J."/>
            <person name="Weidner S."/>
            <person name="Goesmann A."/>
            <person name="Puhler A."/>
            <person name="Schluter A."/>
        </authorList>
    </citation>
    <scope>NUCLEOTIDE SEQUENCE [LARGE SCALE GENOMIC DNA]</scope>
    <source>
        <strain evidence="2 3">SM11</strain>
        <plasmid evidence="3">pSmeSM11d</plasmid>
    </source>
</reference>
<dbReference type="KEGG" id="smx:SM11_pD1123"/>
<dbReference type="InterPro" id="IPR011009">
    <property type="entry name" value="Kinase-like_dom_sf"/>
</dbReference>
<keyword evidence="2" id="KW-0614">Plasmid</keyword>
<sequence>MRVNIFRILKYISLQQLHLSRYAGLESAWPKRAGHCYSAAMTEDAEIPLTGGERTAVTRRGSVVLREAGPWTRSVHALLRHLREVGFEGAPCVVGDGFDEHGREVLTYIDGKVINPTPWSDEAIWGLGDLIRRLHEAAATFRPPPDAVWRGWFGRSIGKADIIGHCDAAPWNVISRHGNPVALIDWEAAGPVDRLTELAMIAWNNAQLYDDDVAERNRLPDTESRMRQVRLFADGYCLAAPERHRLGYRIIEFAAESAANEAIEQGITPKTEHVPRVWGIAWQTRSVAWLLRNRSALERALV</sequence>
<dbReference type="EMBL" id="CP001832">
    <property type="protein sequence ID" value="AEH83955.1"/>
    <property type="molecule type" value="Genomic_DNA"/>
</dbReference>